<evidence type="ECO:0000313" key="5">
    <source>
        <dbReference type="Proteomes" id="UP000474565"/>
    </source>
</evidence>
<keyword evidence="2" id="KW-0472">Membrane</keyword>
<dbReference type="RefSeq" id="WP_161020248.1">
    <property type="nucleotide sequence ID" value="NZ_WWCP01000019.1"/>
</dbReference>
<gene>
    <name evidence="4" type="ORF">GTP44_16175</name>
</gene>
<comment type="caution">
    <text evidence="4">The sequence shown here is derived from an EMBL/GenBank/DDBJ whole genome shotgun (WGS) entry which is preliminary data.</text>
</comment>
<dbReference type="PANTHER" id="PTHR30386">
    <property type="entry name" value="MEMBRANE FUSION SUBUNIT OF EMRAB-TOLC MULTIDRUG EFFLUX PUMP"/>
    <property type="match status" value="1"/>
</dbReference>
<dbReference type="PANTHER" id="PTHR30386:SF28">
    <property type="entry name" value="EXPORTED PROTEIN"/>
    <property type="match status" value="1"/>
</dbReference>
<dbReference type="SUPFAM" id="SSF111369">
    <property type="entry name" value="HlyD-like secretion proteins"/>
    <property type="match status" value="1"/>
</dbReference>
<dbReference type="EMBL" id="WWCP01000019">
    <property type="protein sequence ID" value="MYM83487.1"/>
    <property type="molecule type" value="Genomic_DNA"/>
</dbReference>
<keyword evidence="2" id="KW-0812">Transmembrane</keyword>
<evidence type="ECO:0000256" key="1">
    <source>
        <dbReference type="SAM" id="Coils"/>
    </source>
</evidence>
<dbReference type="PRINTS" id="PR01490">
    <property type="entry name" value="RTXTOXIND"/>
</dbReference>
<keyword evidence="2" id="KW-1133">Transmembrane helix</keyword>
<feature type="domain" description="AprE-like beta-barrel" evidence="3">
    <location>
        <begin position="306"/>
        <end position="402"/>
    </location>
</feature>
<dbReference type="Proteomes" id="UP000474565">
    <property type="component" value="Unassembled WGS sequence"/>
</dbReference>
<dbReference type="InterPro" id="IPR058982">
    <property type="entry name" value="Beta-barrel_AprE"/>
</dbReference>
<proteinExistence type="predicted"/>
<dbReference type="InterPro" id="IPR050739">
    <property type="entry name" value="MFP"/>
</dbReference>
<keyword evidence="1" id="KW-0175">Coiled coil</keyword>
<evidence type="ECO:0000256" key="2">
    <source>
        <dbReference type="SAM" id="Phobius"/>
    </source>
</evidence>
<organism evidence="4 5">
    <name type="scientific">Duganella lactea</name>
    <dbReference type="NCBI Taxonomy" id="2692173"/>
    <lineage>
        <taxon>Bacteria</taxon>
        <taxon>Pseudomonadati</taxon>
        <taxon>Pseudomonadota</taxon>
        <taxon>Betaproteobacteria</taxon>
        <taxon>Burkholderiales</taxon>
        <taxon>Oxalobacteraceae</taxon>
        <taxon>Telluria group</taxon>
        <taxon>Duganella</taxon>
    </lineage>
</organism>
<dbReference type="Pfam" id="PF26002">
    <property type="entry name" value="Beta-barrel_AprE"/>
    <property type="match status" value="1"/>
</dbReference>
<reference evidence="4 5" key="1">
    <citation type="submission" date="2019-12" db="EMBL/GenBank/DDBJ databases">
        <title>Novel species isolated from a subtropical stream in China.</title>
        <authorList>
            <person name="Lu H."/>
        </authorList>
    </citation>
    <scope>NUCLEOTIDE SEQUENCE [LARGE SCALE GENOMIC DNA]</scope>
    <source>
        <strain evidence="4 5">FT50W</strain>
    </source>
</reference>
<accession>A0A6L8MJY5</accession>
<name>A0A6L8MJY5_9BURK</name>
<feature type="transmembrane region" description="Helical" evidence="2">
    <location>
        <begin position="29"/>
        <end position="51"/>
    </location>
</feature>
<dbReference type="Gene3D" id="2.40.30.170">
    <property type="match status" value="1"/>
</dbReference>
<evidence type="ECO:0000259" key="3">
    <source>
        <dbReference type="Pfam" id="PF26002"/>
    </source>
</evidence>
<evidence type="ECO:0000313" key="4">
    <source>
        <dbReference type="EMBL" id="MYM83487.1"/>
    </source>
</evidence>
<dbReference type="AlphaFoldDB" id="A0A6L8MJY5"/>
<dbReference type="Gene3D" id="2.40.50.100">
    <property type="match status" value="1"/>
</dbReference>
<sequence length="423" mass="46972">MNSKTIFRVEALAARQTHWLGDIVLIRPISFTMLTLFFCVLACCVLAFLTWGHYTTRSTVSGQLIPDTGLVKVYSTQSAIIQKKFVTEGQYIRKGDVLYRLSSERQSSENSSIQASISEQVEARRNSLAVERDKTRLLQHNERDALISKIATLKDELATLDSQISVQERRAAFSSENAARYQGLLAQNYISKEQAQQKQEDLLDQENRLQSLKRDRINVLREYGSQQSDLSTFAIRQANQLAQIERNIESAGQEFTESEAKRTLLVVAPESGTATAVVAEEGQAVDTTRPLVSIVPTGATLQAQLYAPSRTIGFVKPGDQVQLRYQAYPYQKFGHANGTVLSVSRTALPASELLGTGNLQSGAAMSSEPVYRVTVGLARQDMLAYGKAEPLQPGMLLDADILQETLRLYEWVLEPLYSITGKL</sequence>
<protein>
    <submittedName>
        <fullName evidence="4">HlyD family efflux transporter periplasmic adaptor subunit</fullName>
    </submittedName>
</protein>
<feature type="coiled-coil region" evidence="1">
    <location>
        <begin position="143"/>
        <end position="261"/>
    </location>
</feature>